<comment type="subcellular location">
    <subcellularLocation>
        <location evidence="8">Cytoplasm</location>
    </subcellularLocation>
</comment>
<dbReference type="SUPFAM" id="SSF55205">
    <property type="entry name" value="EPT/RTPC-like"/>
    <property type="match status" value="1"/>
</dbReference>
<feature type="binding site" evidence="8">
    <location>
        <position position="406"/>
    </location>
    <ligand>
        <name>3-phosphoshikimate</name>
        <dbReference type="ChEBI" id="CHEBI:145989"/>
    </ligand>
</feature>
<dbReference type="InterPro" id="IPR013792">
    <property type="entry name" value="RNA3'P_cycl/enolpyr_Trfase_a/b"/>
</dbReference>
<keyword evidence="4 8" id="KW-0028">Amino-acid biosynthesis</keyword>
<dbReference type="Pfam" id="PF00275">
    <property type="entry name" value="EPSP_synthase"/>
    <property type="match status" value="1"/>
</dbReference>
<dbReference type="CDD" id="cd01556">
    <property type="entry name" value="EPSP_synthase"/>
    <property type="match status" value="1"/>
</dbReference>
<dbReference type="PROSITE" id="PS00885">
    <property type="entry name" value="EPSP_SYNTHASE_2"/>
    <property type="match status" value="1"/>
</dbReference>
<dbReference type="PIRSF" id="PIRSF000505">
    <property type="entry name" value="EPSPS"/>
    <property type="match status" value="1"/>
</dbReference>
<evidence type="ECO:0000256" key="8">
    <source>
        <dbReference type="HAMAP-Rule" id="MF_00210"/>
    </source>
</evidence>
<gene>
    <name evidence="8" type="primary">aroA</name>
    <name evidence="11" type="ORF">DI525_02145</name>
</gene>
<comment type="similarity">
    <text evidence="2 8">Belongs to the EPSP synthase family.</text>
</comment>
<dbReference type="InterPro" id="IPR006264">
    <property type="entry name" value="EPSP_synthase"/>
</dbReference>
<evidence type="ECO:0000313" key="11">
    <source>
        <dbReference type="EMBL" id="PZR06124.1"/>
    </source>
</evidence>
<feature type="active site" description="Proton acceptor" evidence="8">
    <location>
        <position position="379"/>
    </location>
</feature>
<feature type="compositionally biased region" description="Low complexity" evidence="9">
    <location>
        <begin position="90"/>
        <end position="99"/>
    </location>
</feature>
<comment type="subunit">
    <text evidence="8">Monomer.</text>
</comment>
<feature type="binding site" evidence="8">
    <location>
        <position position="451"/>
    </location>
    <ligand>
        <name>phosphoenolpyruvate</name>
        <dbReference type="ChEBI" id="CHEBI:58702"/>
    </ligand>
</feature>
<feature type="domain" description="Enolpyruvate transferase" evidence="10">
    <location>
        <begin position="28"/>
        <end position="484"/>
    </location>
</feature>
<evidence type="ECO:0000259" key="10">
    <source>
        <dbReference type="Pfam" id="PF00275"/>
    </source>
</evidence>
<dbReference type="GO" id="GO:0005737">
    <property type="term" value="C:cytoplasm"/>
    <property type="evidence" value="ECO:0007669"/>
    <property type="project" value="UniProtKB-SubCell"/>
</dbReference>
<feature type="binding site" evidence="8">
    <location>
        <position position="227"/>
    </location>
    <ligand>
        <name>3-phosphoshikimate</name>
        <dbReference type="ChEBI" id="CHEBI:145989"/>
    </ligand>
</feature>
<reference evidence="11 12" key="1">
    <citation type="submission" date="2017-08" db="EMBL/GenBank/DDBJ databases">
        <title>Infants hospitalized years apart are colonized by the same room-sourced microbial strains.</title>
        <authorList>
            <person name="Brooks B."/>
            <person name="Olm M.R."/>
            <person name="Firek B.A."/>
            <person name="Baker R."/>
            <person name="Thomas B.C."/>
            <person name="Morowitz M.J."/>
            <person name="Banfield J.F."/>
        </authorList>
    </citation>
    <scope>NUCLEOTIDE SEQUENCE [LARGE SCALE GENOMIC DNA]</scope>
    <source>
        <strain evidence="11">S2_003_000_R1_3</strain>
    </source>
</reference>
<feature type="binding site" evidence="8">
    <location>
        <position position="379"/>
    </location>
    <ligand>
        <name>3-phosphoshikimate</name>
        <dbReference type="ChEBI" id="CHEBI:145989"/>
    </ligand>
</feature>
<organism evidence="11 12">
    <name type="scientific">Corynebacterium kroppenstedtii</name>
    <dbReference type="NCBI Taxonomy" id="161879"/>
    <lineage>
        <taxon>Bacteria</taxon>
        <taxon>Bacillati</taxon>
        <taxon>Actinomycetota</taxon>
        <taxon>Actinomycetes</taxon>
        <taxon>Mycobacteriales</taxon>
        <taxon>Corynebacteriaceae</taxon>
        <taxon>Corynebacterium</taxon>
    </lineage>
</organism>
<keyword evidence="3 8" id="KW-0963">Cytoplasm</keyword>
<dbReference type="AlphaFoldDB" id="A0A2W5USA8"/>
<dbReference type="FunFam" id="3.65.10.10:FF:000010">
    <property type="entry name" value="3-phosphoshikimate 1-carboxyvinyltransferase"/>
    <property type="match status" value="1"/>
</dbReference>
<proteinExistence type="inferred from homology"/>
<comment type="catalytic activity">
    <reaction evidence="7">
        <text>3-phosphoshikimate + phosphoenolpyruvate = 5-O-(1-carboxyvinyl)-3-phosphoshikimate + phosphate</text>
        <dbReference type="Rhea" id="RHEA:21256"/>
        <dbReference type="ChEBI" id="CHEBI:43474"/>
        <dbReference type="ChEBI" id="CHEBI:57701"/>
        <dbReference type="ChEBI" id="CHEBI:58702"/>
        <dbReference type="ChEBI" id="CHEBI:145989"/>
        <dbReference type="EC" id="2.5.1.19"/>
    </reaction>
    <physiologicalReaction direction="left-to-right" evidence="7">
        <dbReference type="Rhea" id="RHEA:21257"/>
    </physiologicalReaction>
</comment>
<protein>
    <recommendedName>
        <fullName evidence="8">3-phosphoshikimate 1-carboxyvinyltransferase</fullName>
        <ecNumber evidence="8">2.5.1.19</ecNumber>
    </recommendedName>
    <alternativeName>
        <fullName evidence="8">5-enolpyruvylshikimate-3-phosphate synthase</fullName>
        <shortName evidence="8">EPSP synthase</shortName>
        <shortName evidence="8">EPSPS</shortName>
    </alternativeName>
</protein>
<dbReference type="InterPro" id="IPR001986">
    <property type="entry name" value="Enolpyruvate_Tfrase_dom"/>
</dbReference>
<feature type="binding site" evidence="8">
    <location>
        <position position="225"/>
    </location>
    <ligand>
        <name>3-phosphoshikimate</name>
        <dbReference type="ChEBI" id="CHEBI:145989"/>
    </ligand>
</feature>
<feature type="binding site" evidence="8">
    <location>
        <position position="161"/>
    </location>
    <ligand>
        <name>phosphoenolpyruvate</name>
        <dbReference type="ChEBI" id="CHEBI:58702"/>
    </ligand>
</feature>
<feature type="binding site" evidence="8">
    <location>
        <position position="410"/>
    </location>
    <ligand>
        <name>phosphoenolpyruvate</name>
        <dbReference type="ChEBI" id="CHEBI:58702"/>
    </ligand>
</feature>
<comment type="function">
    <text evidence="8">Catalyzes the transfer of the enolpyruvyl moiety of phosphoenolpyruvate (PEP) to the 5-hydroxyl of shikimate-3-phosphate (S3P) to produce enolpyruvyl shikimate-3-phosphate and inorganic phosphate.</text>
</comment>
<feature type="binding site" evidence="8">
    <location>
        <position position="42"/>
    </location>
    <ligand>
        <name>phosphoenolpyruvate</name>
        <dbReference type="ChEBI" id="CHEBI:58702"/>
    </ligand>
</feature>
<dbReference type="PANTHER" id="PTHR21090:SF5">
    <property type="entry name" value="PENTAFUNCTIONAL AROM POLYPEPTIDE"/>
    <property type="match status" value="1"/>
</dbReference>
<dbReference type="InterPro" id="IPR036968">
    <property type="entry name" value="Enolpyruvate_Tfrase_sf"/>
</dbReference>
<dbReference type="GO" id="GO:0003866">
    <property type="term" value="F:3-phosphoshikimate 1-carboxyvinyltransferase activity"/>
    <property type="evidence" value="ECO:0007669"/>
    <property type="project" value="UniProtKB-UniRule"/>
</dbReference>
<dbReference type="InterPro" id="IPR023193">
    <property type="entry name" value="EPSP_synthase_CS"/>
</dbReference>
<dbReference type="Proteomes" id="UP000249432">
    <property type="component" value="Unassembled WGS sequence"/>
</dbReference>
<dbReference type="EMBL" id="QFRA01000003">
    <property type="protein sequence ID" value="PZR06124.1"/>
    <property type="molecule type" value="Genomic_DNA"/>
</dbReference>
<evidence type="ECO:0000256" key="2">
    <source>
        <dbReference type="ARBA" id="ARBA00009948"/>
    </source>
</evidence>
<feature type="region of interest" description="Disordered" evidence="9">
    <location>
        <begin position="85"/>
        <end position="112"/>
    </location>
</feature>
<evidence type="ECO:0000256" key="1">
    <source>
        <dbReference type="ARBA" id="ARBA00004811"/>
    </source>
</evidence>
<comment type="caution">
    <text evidence="11">The sequence shown here is derived from an EMBL/GenBank/DDBJ whole genome shotgun (WGS) entry which is preliminary data.</text>
</comment>
<feature type="binding site" evidence="8">
    <location>
        <position position="47"/>
    </location>
    <ligand>
        <name>3-phosphoshikimate</name>
        <dbReference type="ChEBI" id="CHEBI:145989"/>
    </ligand>
</feature>
<evidence type="ECO:0000256" key="4">
    <source>
        <dbReference type="ARBA" id="ARBA00022605"/>
    </source>
</evidence>
<comment type="pathway">
    <text evidence="1 8">Metabolic intermediate biosynthesis; chorismate biosynthesis; chorismate from D-erythrose 4-phosphate and phosphoenolpyruvate: step 6/7.</text>
</comment>
<feature type="region of interest" description="Disordered" evidence="9">
    <location>
        <begin position="189"/>
        <end position="219"/>
    </location>
</feature>
<dbReference type="PANTHER" id="PTHR21090">
    <property type="entry name" value="AROM/DEHYDROQUINATE SYNTHASE"/>
    <property type="match status" value="1"/>
</dbReference>
<sequence length="497" mass="51853">MQCPADNATMTTVKAQSPDIPLWEAPTPRHPVTATVTIPGSKSMTNRALILAALASGPSTITGALRSRDTDLMIAALRAMGVTIEESDSSADSSSDSSATDNNCRRTPPASLSLLVTPTPQLHGATVDCGLAGTVMRFLPPVAALADGPVLIDGDPHARKRPLRTMADALRQLGVTVEGDSLPLRIEGASASSDAHSSPENPYASHVGTTEGPRGGAIRIDASSSSQFISGLLLSAARFTHGITVTHTGATLPSQPHIEMTIDMLRDVGIDVTMPEPHTWQVAPGEIQPNRWVIEPDLSNATPFMAAAAVTGGRVAIPNWPTKTTQPGDQFRTILDEMGAHCDLVDHDLVVTGPDAPTDGRASGTGLTGITMDLHDIGELTPTIAALAALADTPSHLYGIAHLRGHETDRLHALATNINALGGQVEETDDGLIITPSPLHGGIWPTYDDHRMATAGAVIGLAVPGVRVENIGTTSKTFPDFARTWLTATNSAEGGPE</sequence>
<keyword evidence="5 8" id="KW-0808">Transferase</keyword>
<evidence type="ECO:0000256" key="5">
    <source>
        <dbReference type="ARBA" id="ARBA00022679"/>
    </source>
</evidence>
<feature type="binding site" evidence="8">
    <location>
        <position position="133"/>
    </location>
    <ligand>
        <name>phosphoenolpyruvate</name>
        <dbReference type="ChEBI" id="CHEBI:58702"/>
    </ligand>
</feature>
<dbReference type="Gene3D" id="3.65.10.10">
    <property type="entry name" value="Enolpyruvate transferase domain"/>
    <property type="match status" value="2"/>
</dbReference>
<name>A0A2W5USA8_9CORY</name>
<dbReference type="UniPathway" id="UPA00053">
    <property type="reaction ID" value="UER00089"/>
</dbReference>
<feature type="binding site" evidence="8">
    <location>
        <position position="43"/>
    </location>
    <ligand>
        <name>3-phosphoshikimate</name>
        <dbReference type="ChEBI" id="CHEBI:145989"/>
    </ligand>
</feature>
<dbReference type="PROSITE" id="PS00104">
    <property type="entry name" value="EPSP_SYNTHASE_1"/>
    <property type="match status" value="1"/>
</dbReference>
<evidence type="ECO:0000313" key="12">
    <source>
        <dbReference type="Proteomes" id="UP000249432"/>
    </source>
</evidence>
<evidence type="ECO:0000256" key="6">
    <source>
        <dbReference type="ARBA" id="ARBA00023141"/>
    </source>
</evidence>
<dbReference type="HAMAP" id="MF_00210">
    <property type="entry name" value="EPSP_synth"/>
    <property type="match status" value="1"/>
</dbReference>
<dbReference type="EC" id="2.5.1.19" evidence="8"/>
<evidence type="ECO:0000256" key="9">
    <source>
        <dbReference type="SAM" id="MobiDB-lite"/>
    </source>
</evidence>
<evidence type="ECO:0000256" key="3">
    <source>
        <dbReference type="ARBA" id="ARBA00022490"/>
    </source>
</evidence>
<feature type="compositionally biased region" description="Polar residues" evidence="9">
    <location>
        <begin position="190"/>
        <end position="200"/>
    </location>
</feature>
<comment type="caution">
    <text evidence="8">Lacks conserved residue(s) required for the propagation of feature annotation.</text>
</comment>
<dbReference type="GO" id="GO:0009423">
    <property type="term" value="P:chorismate biosynthetic process"/>
    <property type="evidence" value="ECO:0007669"/>
    <property type="project" value="UniProtKB-UniRule"/>
</dbReference>
<accession>A0A2W5USA8</accession>
<feature type="binding site" evidence="8">
    <location>
        <position position="476"/>
    </location>
    <ligand>
        <name>phosphoenolpyruvate</name>
        <dbReference type="ChEBI" id="CHEBI:58702"/>
    </ligand>
</feature>
<feature type="binding site" evidence="8">
    <location>
        <position position="42"/>
    </location>
    <ligand>
        <name>3-phosphoshikimate</name>
        <dbReference type="ChEBI" id="CHEBI:145989"/>
    </ligand>
</feature>
<dbReference type="GO" id="GO:0009073">
    <property type="term" value="P:aromatic amino acid family biosynthetic process"/>
    <property type="evidence" value="ECO:0007669"/>
    <property type="project" value="UniProtKB-KW"/>
</dbReference>
<evidence type="ECO:0000256" key="7">
    <source>
        <dbReference type="ARBA" id="ARBA00044633"/>
    </source>
</evidence>
<feature type="binding site" evidence="8">
    <location>
        <position position="226"/>
    </location>
    <ligand>
        <name>3-phosphoshikimate</name>
        <dbReference type="ChEBI" id="CHEBI:145989"/>
    </ligand>
</feature>
<feature type="binding site" evidence="8">
    <location>
        <position position="227"/>
    </location>
    <ligand>
        <name>phosphoenolpyruvate</name>
        <dbReference type="ChEBI" id="CHEBI:58702"/>
    </ligand>
</feature>
<feature type="binding site" evidence="8">
    <location>
        <position position="254"/>
    </location>
    <ligand>
        <name>3-phosphoshikimate</name>
        <dbReference type="ChEBI" id="CHEBI:145989"/>
    </ligand>
</feature>
<dbReference type="GO" id="GO:0008652">
    <property type="term" value="P:amino acid biosynthetic process"/>
    <property type="evidence" value="ECO:0007669"/>
    <property type="project" value="UniProtKB-KW"/>
</dbReference>
<keyword evidence="6 8" id="KW-0057">Aromatic amino acid biosynthesis</keyword>